<reference evidence="5" key="1">
    <citation type="submission" date="2020-04" db="EMBL/GenBank/DDBJ databases">
        <authorList>
            <person name="Neveu A P."/>
        </authorList>
    </citation>
    <scope>NUCLEOTIDE SEQUENCE</scope>
    <source>
        <tissue evidence="5">Whole embryo</tissue>
    </source>
</reference>
<dbReference type="Gene3D" id="3.40.50.11350">
    <property type="match status" value="1"/>
</dbReference>
<evidence type="ECO:0000313" key="5">
    <source>
        <dbReference type="EMBL" id="CAB3262503.1"/>
    </source>
</evidence>
<accession>A0A6F9DGG2</accession>
<keyword evidence="3" id="KW-0119">Carbohydrate metabolism</keyword>
<sequence>MCSRKIFGSVFLVLTVYLSVSVRLLKRAGTFRPYSATETITIYLEDVNKIQTRSKCQLKIYNQPDKNPIIKLNPHKFILPVLYNGPTNQLIGLRDTVYLAILLNRTVIIPEFHKHLTDTSGQFQAVDGNLRVDIPALSALVSVVPHSAISDHCKNHFDVAFLGQPLTQKHFQVNRASLQHYNVTLSRGKRGQRFNTLLNPRDQTLKMKPLDLRDYYKTDAKCAMLYYAYRSVDAKETPEMLLKAKEMNLTDINVSLLPKMDKNLLYSLVATHVHTPEFISNIAEEFAREVIGTNQYIAVHWRFDPLDWQRKCRRETTSPIDAMCKQVDNVTGADIVNAAIKHNKYVLKSSTRPVIYFATPIYRKDLLLSLQSHIRDINQRKGLGVRLYTGLDLQEQLNKYSVCSELNGNVEDVLASVEMEICAKAKSFMFSKHSSWSAEVLNHRVGHEFANFDRDILKATVEFRKSVLSLKST</sequence>
<dbReference type="PANTHER" id="PTHR13398:SF0">
    <property type="entry name" value="GDP-FUCOSE PROTEIN O-FUCOSYLTRANSFERASE 2"/>
    <property type="match status" value="1"/>
</dbReference>
<dbReference type="CDD" id="cd11296">
    <property type="entry name" value="O-FucT_like"/>
    <property type="match status" value="1"/>
</dbReference>
<protein>
    <submittedName>
        <fullName evidence="5">Uncharacterized protein LOC100180089</fullName>
    </submittedName>
</protein>
<keyword evidence="4" id="KW-0472">Membrane</keyword>
<evidence type="ECO:0000256" key="2">
    <source>
        <dbReference type="ARBA" id="ARBA00023253"/>
    </source>
</evidence>
<feature type="transmembrane region" description="Helical" evidence="4">
    <location>
        <begin position="6"/>
        <end position="25"/>
    </location>
</feature>
<dbReference type="GO" id="GO:0046922">
    <property type="term" value="F:peptide-O-fucosyltransferase activity"/>
    <property type="evidence" value="ECO:0007669"/>
    <property type="project" value="InterPro"/>
</dbReference>
<gene>
    <name evidence="5" type="primary">LOC100180089-001</name>
</gene>
<keyword evidence="4" id="KW-1133">Transmembrane helix</keyword>
<keyword evidence="1" id="KW-0808">Transferase</keyword>
<evidence type="ECO:0000256" key="1">
    <source>
        <dbReference type="ARBA" id="ARBA00022679"/>
    </source>
</evidence>
<dbReference type="GO" id="GO:0006004">
    <property type="term" value="P:fucose metabolic process"/>
    <property type="evidence" value="ECO:0007669"/>
    <property type="project" value="UniProtKB-KW"/>
</dbReference>
<dbReference type="InterPro" id="IPR045130">
    <property type="entry name" value="OFUT2-like"/>
</dbReference>
<proteinExistence type="evidence at transcript level"/>
<evidence type="ECO:0000256" key="4">
    <source>
        <dbReference type="SAM" id="Phobius"/>
    </source>
</evidence>
<dbReference type="EMBL" id="LR786685">
    <property type="protein sequence ID" value="CAB3262503.1"/>
    <property type="molecule type" value="mRNA"/>
</dbReference>
<keyword evidence="4" id="KW-0812">Transmembrane</keyword>
<dbReference type="AlphaFoldDB" id="A0A6F9DGG2"/>
<evidence type="ECO:0000256" key="3">
    <source>
        <dbReference type="ARBA" id="ARBA00023277"/>
    </source>
</evidence>
<organism evidence="5">
    <name type="scientific">Phallusia mammillata</name>
    <dbReference type="NCBI Taxonomy" id="59560"/>
    <lineage>
        <taxon>Eukaryota</taxon>
        <taxon>Metazoa</taxon>
        <taxon>Chordata</taxon>
        <taxon>Tunicata</taxon>
        <taxon>Ascidiacea</taxon>
        <taxon>Phlebobranchia</taxon>
        <taxon>Ascidiidae</taxon>
        <taxon>Phallusia</taxon>
    </lineage>
</organism>
<name>A0A6F9DGG2_9ASCI</name>
<dbReference type="PANTHER" id="PTHR13398">
    <property type="entry name" value="GDP-FUCOSE PROTEIN O-FUCOSYLTRANSFERASE 2"/>
    <property type="match status" value="1"/>
</dbReference>
<keyword evidence="2" id="KW-0294">Fucose metabolism</keyword>